<dbReference type="InterPro" id="IPR003593">
    <property type="entry name" value="AAA+_ATPase"/>
</dbReference>
<dbReference type="Pfam" id="PF25601">
    <property type="entry name" value="AAA_lid_14"/>
    <property type="match status" value="1"/>
</dbReference>
<feature type="domain" description="Response regulatory" evidence="8">
    <location>
        <begin position="5"/>
        <end position="119"/>
    </location>
</feature>
<dbReference type="InterPro" id="IPR001789">
    <property type="entry name" value="Sig_transdc_resp-reg_receiver"/>
</dbReference>
<dbReference type="Gene3D" id="3.40.50.300">
    <property type="entry name" value="P-loop containing nucleotide triphosphate hydrolases"/>
    <property type="match status" value="1"/>
</dbReference>
<keyword evidence="4" id="KW-0238">DNA-binding</keyword>
<dbReference type="InterPro" id="IPR002197">
    <property type="entry name" value="HTH_Fis"/>
</dbReference>
<keyword evidence="5" id="KW-0804">Transcription</keyword>
<protein>
    <submittedName>
        <fullName evidence="9">Two-component system response regulator PilR (NtrC family)</fullName>
    </submittedName>
</protein>
<dbReference type="GO" id="GO:0000160">
    <property type="term" value="P:phosphorelay signal transduction system"/>
    <property type="evidence" value="ECO:0007669"/>
    <property type="project" value="InterPro"/>
</dbReference>
<dbReference type="GO" id="GO:0006355">
    <property type="term" value="P:regulation of DNA-templated transcription"/>
    <property type="evidence" value="ECO:0007669"/>
    <property type="project" value="InterPro"/>
</dbReference>
<dbReference type="SMART" id="SM00448">
    <property type="entry name" value="REC"/>
    <property type="match status" value="1"/>
</dbReference>
<evidence type="ECO:0000313" key="9">
    <source>
        <dbReference type="EMBL" id="MBB5201498.1"/>
    </source>
</evidence>
<dbReference type="PROSITE" id="PS00688">
    <property type="entry name" value="SIGMA54_INTERACT_3"/>
    <property type="match status" value="1"/>
</dbReference>
<evidence type="ECO:0000256" key="4">
    <source>
        <dbReference type="ARBA" id="ARBA00023125"/>
    </source>
</evidence>
<dbReference type="Proteomes" id="UP000571084">
    <property type="component" value="Unassembled WGS sequence"/>
</dbReference>
<dbReference type="PRINTS" id="PR01590">
    <property type="entry name" value="HTHFIS"/>
</dbReference>
<evidence type="ECO:0000256" key="3">
    <source>
        <dbReference type="ARBA" id="ARBA00023015"/>
    </source>
</evidence>
<dbReference type="SUPFAM" id="SSF52540">
    <property type="entry name" value="P-loop containing nucleoside triphosphate hydrolases"/>
    <property type="match status" value="1"/>
</dbReference>
<keyword evidence="10" id="KW-1185">Reference proteome</keyword>
<dbReference type="AlphaFoldDB" id="A0A840RWM3"/>
<dbReference type="GO" id="GO:0043565">
    <property type="term" value="F:sequence-specific DNA binding"/>
    <property type="evidence" value="ECO:0007669"/>
    <property type="project" value="InterPro"/>
</dbReference>
<dbReference type="InterPro" id="IPR011006">
    <property type="entry name" value="CheY-like_superfamily"/>
</dbReference>
<accession>A0A840RWM3</accession>
<evidence type="ECO:0000259" key="8">
    <source>
        <dbReference type="PROSITE" id="PS50110"/>
    </source>
</evidence>
<dbReference type="Pfam" id="PF00158">
    <property type="entry name" value="Sigma54_activat"/>
    <property type="match status" value="1"/>
</dbReference>
<dbReference type="SUPFAM" id="SSF46689">
    <property type="entry name" value="Homeodomain-like"/>
    <property type="match status" value="1"/>
</dbReference>
<proteinExistence type="predicted"/>
<reference evidence="9 10" key="1">
    <citation type="submission" date="2020-08" db="EMBL/GenBank/DDBJ databases">
        <title>Genomic Encyclopedia of Type Strains, Phase IV (KMG-IV): sequencing the most valuable type-strain genomes for metagenomic binning, comparative biology and taxonomic classification.</title>
        <authorList>
            <person name="Goeker M."/>
        </authorList>
    </citation>
    <scope>NUCLEOTIDE SEQUENCE [LARGE SCALE GENOMIC DNA]</scope>
    <source>
        <strain evidence="9 10">DSM 23240</strain>
    </source>
</reference>
<dbReference type="PANTHER" id="PTHR32071">
    <property type="entry name" value="TRANSCRIPTIONAL REGULATORY PROTEIN"/>
    <property type="match status" value="1"/>
</dbReference>
<evidence type="ECO:0000256" key="5">
    <source>
        <dbReference type="ARBA" id="ARBA00023163"/>
    </source>
</evidence>
<dbReference type="InterPro" id="IPR027417">
    <property type="entry name" value="P-loop_NTPase"/>
</dbReference>
<dbReference type="Pfam" id="PF02954">
    <property type="entry name" value="HTH_8"/>
    <property type="match status" value="1"/>
</dbReference>
<dbReference type="InterPro" id="IPR009057">
    <property type="entry name" value="Homeodomain-like_sf"/>
</dbReference>
<dbReference type="GO" id="GO:0005524">
    <property type="term" value="F:ATP binding"/>
    <property type="evidence" value="ECO:0007669"/>
    <property type="project" value="UniProtKB-KW"/>
</dbReference>
<dbReference type="PANTHER" id="PTHR32071:SF100">
    <property type="entry name" value="RESPONSE REGULATOR PROTEIN PILR"/>
    <property type="match status" value="1"/>
</dbReference>
<keyword evidence="3" id="KW-0805">Transcription regulation</keyword>
<dbReference type="SUPFAM" id="SSF52172">
    <property type="entry name" value="CheY-like"/>
    <property type="match status" value="1"/>
</dbReference>
<sequence>MTSPRILVVDDESHLRELLEIALVKMGLDVDSADSLAAARQLLSQRDYALVLTDMRLLDGLGIELVHEVVASGKTMPIAVITAFGSADNAVMALKAGAFDYLSKPVALDQLRLMVRSALRVHASERNLSPSIGALPRSGVSNNKSAPPTLRLVGRSAAMQDLRSQIARLARSMAPIAISGESGSGKELAARDLHALSPRAEKPFVAVNCGAIPENLMEAEFFGYRKGAFTGAVEDRDGFFQAANGGTLLLDEVADLPLAMQVKLLRAIQERRVRKVGATTEEVVDVRLVSATHQNLAECVEKGRFRQDLYYRLNVIELHLPPLRERKDDIGLLAEVILMRLAILDLHQTTMTLSPAALQALQSYTFPGNVRELENILERALAFANDGIIEVCDLALKLSGVRHAEAFTAELRDPIGAEESAAAVASIMAMGEKLLEPAVAGVRTGANAGPGADILPPSLPTHLDDVERNIIRQALGRTQFNRTKAAELLGISFRQLRYRMQRLSIHEQD</sequence>
<dbReference type="Gene3D" id="1.10.8.60">
    <property type="match status" value="1"/>
</dbReference>
<dbReference type="Pfam" id="PF00072">
    <property type="entry name" value="Response_reg"/>
    <property type="match status" value="1"/>
</dbReference>
<dbReference type="Gene3D" id="1.10.10.60">
    <property type="entry name" value="Homeodomain-like"/>
    <property type="match status" value="1"/>
</dbReference>
<dbReference type="Gene3D" id="3.40.50.2300">
    <property type="match status" value="1"/>
</dbReference>
<dbReference type="SMART" id="SM00382">
    <property type="entry name" value="AAA"/>
    <property type="match status" value="1"/>
</dbReference>
<dbReference type="PROSITE" id="PS50045">
    <property type="entry name" value="SIGMA54_INTERACT_4"/>
    <property type="match status" value="1"/>
</dbReference>
<dbReference type="InterPro" id="IPR025944">
    <property type="entry name" value="Sigma_54_int_dom_CS"/>
</dbReference>
<dbReference type="InterPro" id="IPR025943">
    <property type="entry name" value="Sigma_54_int_dom_ATP-bd_2"/>
</dbReference>
<dbReference type="FunFam" id="3.40.50.300:FF:000006">
    <property type="entry name" value="DNA-binding transcriptional regulator NtrC"/>
    <property type="match status" value="1"/>
</dbReference>
<evidence type="ECO:0000256" key="6">
    <source>
        <dbReference type="PROSITE-ProRule" id="PRU00169"/>
    </source>
</evidence>
<name>A0A840RWM3_9BURK</name>
<keyword evidence="2" id="KW-0067">ATP-binding</keyword>
<organism evidence="9 10">
    <name type="scientific">Glaciimonas immobilis</name>
    <dbReference type="NCBI Taxonomy" id="728004"/>
    <lineage>
        <taxon>Bacteria</taxon>
        <taxon>Pseudomonadati</taxon>
        <taxon>Pseudomonadota</taxon>
        <taxon>Betaproteobacteria</taxon>
        <taxon>Burkholderiales</taxon>
        <taxon>Oxalobacteraceae</taxon>
        <taxon>Glaciimonas</taxon>
    </lineage>
</organism>
<gene>
    <name evidence="9" type="ORF">HNR39_003351</name>
</gene>
<dbReference type="InterPro" id="IPR058031">
    <property type="entry name" value="AAA_lid_NorR"/>
</dbReference>
<evidence type="ECO:0000259" key="7">
    <source>
        <dbReference type="PROSITE" id="PS50045"/>
    </source>
</evidence>
<dbReference type="PROSITE" id="PS00676">
    <property type="entry name" value="SIGMA54_INTERACT_2"/>
    <property type="match status" value="1"/>
</dbReference>
<feature type="domain" description="Sigma-54 factor interaction" evidence="7">
    <location>
        <begin position="152"/>
        <end position="382"/>
    </location>
</feature>
<comment type="caution">
    <text evidence="9">The sequence shown here is derived from an EMBL/GenBank/DDBJ whole genome shotgun (WGS) entry which is preliminary data.</text>
</comment>
<evidence type="ECO:0000256" key="1">
    <source>
        <dbReference type="ARBA" id="ARBA00022741"/>
    </source>
</evidence>
<keyword evidence="6" id="KW-0597">Phosphoprotein</keyword>
<evidence type="ECO:0000313" key="10">
    <source>
        <dbReference type="Proteomes" id="UP000571084"/>
    </source>
</evidence>
<keyword evidence="1" id="KW-0547">Nucleotide-binding</keyword>
<evidence type="ECO:0000256" key="2">
    <source>
        <dbReference type="ARBA" id="ARBA00022840"/>
    </source>
</evidence>
<dbReference type="PROSITE" id="PS50110">
    <property type="entry name" value="RESPONSE_REGULATORY"/>
    <property type="match status" value="1"/>
</dbReference>
<dbReference type="CDD" id="cd00009">
    <property type="entry name" value="AAA"/>
    <property type="match status" value="1"/>
</dbReference>
<dbReference type="InterPro" id="IPR002078">
    <property type="entry name" value="Sigma_54_int"/>
</dbReference>
<feature type="modified residue" description="4-aspartylphosphate" evidence="6">
    <location>
        <position position="54"/>
    </location>
</feature>
<dbReference type="RefSeq" id="WP_168053921.1">
    <property type="nucleotide sequence ID" value="NZ_JAAOZT010000003.1"/>
</dbReference>
<dbReference type="EMBL" id="JACHHQ010000007">
    <property type="protein sequence ID" value="MBB5201498.1"/>
    <property type="molecule type" value="Genomic_DNA"/>
</dbReference>